<reference evidence="1" key="3">
    <citation type="submission" date="2025-09" db="UniProtKB">
        <authorList>
            <consortium name="Ensembl"/>
        </authorList>
    </citation>
    <scope>IDENTIFICATION</scope>
    <source>
        <strain evidence="1">Boxer</strain>
    </source>
</reference>
<dbReference type="GeneTree" id="ENSGT00950000185565"/>
<evidence type="ECO:0000313" key="2">
    <source>
        <dbReference type="Proteomes" id="UP000805418"/>
    </source>
</evidence>
<proteinExistence type="predicted"/>
<dbReference type="AlphaFoldDB" id="A0A8I3NCA3"/>
<accession>A0A8I3NCA3</accession>
<name>A0A8I3NCA3_CANLF</name>
<dbReference type="Ensembl" id="ENSCAFT00845019384.1">
    <property type="protein sequence ID" value="ENSCAFP00845015155.1"/>
    <property type="gene ID" value="ENSCAFG00845010967.1"/>
</dbReference>
<evidence type="ECO:0000313" key="1">
    <source>
        <dbReference type="Ensembl" id="ENSCAFP00845015155.1"/>
    </source>
</evidence>
<organism evidence="1 2">
    <name type="scientific">Canis lupus familiaris</name>
    <name type="common">Dog</name>
    <name type="synonym">Canis familiaris</name>
    <dbReference type="NCBI Taxonomy" id="9615"/>
    <lineage>
        <taxon>Eukaryota</taxon>
        <taxon>Metazoa</taxon>
        <taxon>Chordata</taxon>
        <taxon>Craniata</taxon>
        <taxon>Vertebrata</taxon>
        <taxon>Euteleostomi</taxon>
        <taxon>Mammalia</taxon>
        <taxon>Eutheria</taxon>
        <taxon>Laurasiatheria</taxon>
        <taxon>Carnivora</taxon>
        <taxon>Caniformia</taxon>
        <taxon>Canidae</taxon>
        <taxon>Canis</taxon>
    </lineage>
</organism>
<keyword evidence="2" id="KW-1185">Reference proteome</keyword>
<reference evidence="1" key="2">
    <citation type="submission" date="2025-08" db="UniProtKB">
        <authorList>
            <consortium name="Ensembl"/>
        </authorList>
    </citation>
    <scope>IDENTIFICATION</scope>
    <source>
        <strain evidence="1">Boxer</strain>
    </source>
</reference>
<dbReference type="OrthoDB" id="10533631at2759"/>
<sequence>MAQGAVRVSPPAAQRVPRQASGEWAIRTIGQSRKEPNYPKRLGGTPNCLPILLDAHPTQCYILPLVGWVLQGRLLTLLCVPQQAALPGSSAILTRPGGGCWGSTRSESFWKL</sequence>
<reference evidence="1" key="1">
    <citation type="submission" date="2020-03" db="EMBL/GenBank/DDBJ databases">
        <title>Long-read based genome assembly of a Labrador retriever dog.</title>
        <authorList>
            <person name="Eory L."/>
            <person name="Zhang W."/>
            <person name="Schoenebeck J."/>
        </authorList>
    </citation>
    <scope>NUCLEOTIDE SEQUENCE [LARGE SCALE GENOMIC DNA]</scope>
    <source>
        <strain evidence="1">Labrador retriever</strain>
    </source>
</reference>
<dbReference type="Proteomes" id="UP000805418">
    <property type="component" value="Chromosome 18"/>
</dbReference>
<protein>
    <submittedName>
        <fullName evidence="1">Uncharacterized protein</fullName>
    </submittedName>
</protein>